<sequence>MDPILTPTMLTTALTKLLNGIATDAGAKAWDTLKALIARHRGTAPELPASAEDVSTLAGELAAAAEQDAEFAQELRTWQQTVTGSGNVVLNLNAPVKNLINGQDMSGSTFNLS</sequence>
<protein>
    <submittedName>
        <fullName evidence="1">Uncharacterized protein</fullName>
    </submittedName>
</protein>
<dbReference type="Proteomes" id="UP000730482">
    <property type="component" value="Unassembled WGS sequence"/>
</dbReference>
<accession>A0ABS5L594</accession>
<comment type="caution">
    <text evidence="1">The sequence shown here is derived from an EMBL/GenBank/DDBJ whole genome shotgun (WGS) entry which is preliminary data.</text>
</comment>
<gene>
    <name evidence="1" type="ORF">KGQ19_42150</name>
</gene>
<dbReference type="EMBL" id="JAAFYZ010000257">
    <property type="protein sequence ID" value="MBS2553476.1"/>
    <property type="molecule type" value="Genomic_DNA"/>
</dbReference>
<evidence type="ECO:0000313" key="2">
    <source>
        <dbReference type="Proteomes" id="UP000730482"/>
    </source>
</evidence>
<proteinExistence type="predicted"/>
<reference evidence="1 2" key="1">
    <citation type="submission" date="2020-02" db="EMBL/GenBank/DDBJ databases">
        <title>Acidophilic actinobacteria isolated from forest soil.</title>
        <authorList>
            <person name="Golinska P."/>
        </authorList>
    </citation>
    <scope>NUCLEOTIDE SEQUENCE [LARGE SCALE GENOMIC DNA]</scope>
    <source>
        <strain evidence="1 2">NL8</strain>
    </source>
</reference>
<dbReference type="RefSeq" id="WP_212020081.1">
    <property type="nucleotide sequence ID" value="NZ_JAAFYZ010000257.1"/>
</dbReference>
<keyword evidence="2" id="KW-1185">Reference proteome</keyword>
<name>A0ABS5L594_9ACTN</name>
<organism evidence="1 2">
    <name type="scientific">Catenulispora pinistramenti</name>
    <dbReference type="NCBI Taxonomy" id="2705254"/>
    <lineage>
        <taxon>Bacteria</taxon>
        <taxon>Bacillati</taxon>
        <taxon>Actinomycetota</taxon>
        <taxon>Actinomycetes</taxon>
        <taxon>Catenulisporales</taxon>
        <taxon>Catenulisporaceae</taxon>
        <taxon>Catenulispora</taxon>
    </lineage>
</organism>
<evidence type="ECO:0000313" key="1">
    <source>
        <dbReference type="EMBL" id="MBS2553476.1"/>
    </source>
</evidence>